<reference evidence="1" key="2">
    <citation type="submission" date="2020-11" db="EMBL/GenBank/DDBJ databases">
        <authorList>
            <person name="McCartney M.A."/>
            <person name="Auch B."/>
            <person name="Kono T."/>
            <person name="Mallez S."/>
            <person name="Becker A."/>
            <person name="Gohl D.M."/>
            <person name="Silverstein K.A.T."/>
            <person name="Koren S."/>
            <person name="Bechman K.B."/>
            <person name="Herman A."/>
            <person name="Abrahante J.E."/>
            <person name="Garbe J."/>
        </authorList>
    </citation>
    <scope>NUCLEOTIDE SEQUENCE</scope>
    <source>
        <strain evidence="1">Duluth1</strain>
        <tissue evidence="1">Whole animal</tissue>
    </source>
</reference>
<dbReference type="AlphaFoldDB" id="A0A9D4JH20"/>
<reference evidence="1" key="1">
    <citation type="journal article" date="2019" name="bioRxiv">
        <title>The Genome of the Zebra Mussel, Dreissena polymorpha: A Resource for Invasive Species Research.</title>
        <authorList>
            <person name="McCartney M.A."/>
            <person name="Auch B."/>
            <person name="Kono T."/>
            <person name="Mallez S."/>
            <person name="Zhang Y."/>
            <person name="Obille A."/>
            <person name="Becker A."/>
            <person name="Abrahante J.E."/>
            <person name="Garbe J."/>
            <person name="Badalamenti J.P."/>
            <person name="Herman A."/>
            <person name="Mangelson H."/>
            <person name="Liachko I."/>
            <person name="Sullivan S."/>
            <person name="Sone E.D."/>
            <person name="Koren S."/>
            <person name="Silverstein K.A.T."/>
            <person name="Beckman K.B."/>
            <person name="Gohl D.M."/>
        </authorList>
    </citation>
    <scope>NUCLEOTIDE SEQUENCE</scope>
    <source>
        <strain evidence="1">Duluth1</strain>
        <tissue evidence="1">Whole animal</tissue>
    </source>
</reference>
<dbReference type="EMBL" id="JAIWYP010000006">
    <property type="protein sequence ID" value="KAH3809809.1"/>
    <property type="molecule type" value="Genomic_DNA"/>
</dbReference>
<keyword evidence="2" id="KW-1185">Reference proteome</keyword>
<protein>
    <submittedName>
        <fullName evidence="1">Uncharacterized protein</fullName>
    </submittedName>
</protein>
<evidence type="ECO:0000313" key="2">
    <source>
        <dbReference type="Proteomes" id="UP000828390"/>
    </source>
</evidence>
<sequence>MCGESPVYDLILGNIDVIRDIAIGEYATISEEKKMDETVNEHAAVVTRAQASKEKIAKSNR</sequence>
<evidence type="ECO:0000313" key="1">
    <source>
        <dbReference type="EMBL" id="KAH3809809.1"/>
    </source>
</evidence>
<gene>
    <name evidence="1" type="ORF">DPMN_138189</name>
</gene>
<accession>A0A9D4JH20</accession>
<organism evidence="1 2">
    <name type="scientific">Dreissena polymorpha</name>
    <name type="common">Zebra mussel</name>
    <name type="synonym">Mytilus polymorpha</name>
    <dbReference type="NCBI Taxonomy" id="45954"/>
    <lineage>
        <taxon>Eukaryota</taxon>
        <taxon>Metazoa</taxon>
        <taxon>Spiralia</taxon>
        <taxon>Lophotrochozoa</taxon>
        <taxon>Mollusca</taxon>
        <taxon>Bivalvia</taxon>
        <taxon>Autobranchia</taxon>
        <taxon>Heteroconchia</taxon>
        <taxon>Euheterodonta</taxon>
        <taxon>Imparidentia</taxon>
        <taxon>Neoheterodontei</taxon>
        <taxon>Myida</taxon>
        <taxon>Dreissenoidea</taxon>
        <taxon>Dreissenidae</taxon>
        <taxon>Dreissena</taxon>
    </lineage>
</organism>
<name>A0A9D4JH20_DREPO</name>
<dbReference type="Proteomes" id="UP000828390">
    <property type="component" value="Unassembled WGS sequence"/>
</dbReference>
<proteinExistence type="predicted"/>
<comment type="caution">
    <text evidence="1">The sequence shown here is derived from an EMBL/GenBank/DDBJ whole genome shotgun (WGS) entry which is preliminary data.</text>
</comment>